<organism evidence="1 2">
    <name type="scientific">Acinetobacter bouvetii</name>
    <dbReference type="NCBI Taxonomy" id="202951"/>
    <lineage>
        <taxon>Bacteria</taxon>
        <taxon>Pseudomonadati</taxon>
        <taxon>Pseudomonadota</taxon>
        <taxon>Gammaproteobacteria</taxon>
        <taxon>Moraxellales</taxon>
        <taxon>Moraxellaceae</taxon>
        <taxon>Acinetobacter</taxon>
    </lineage>
</organism>
<comment type="caution">
    <text evidence="1">The sequence shown here is derived from an EMBL/GenBank/DDBJ whole genome shotgun (WGS) entry which is preliminary data.</text>
</comment>
<proteinExistence type="predicted"/>
<dbReference type="RefSeq" id="WP_174560543.1">
    <property type="nucleotide sequence ID" value="NZ_CADDTS010000048.1"/>
</dbReference>
<evidence type="ECO:0000313" key="2">
    <source>
        <dbReference type="Proteomes" id="UP000489961"/>
    </source>
</evidence>
<gene>
    <name evidence="1" type="ORF">SFB21_2753</name>
</gene>
<protein>
    <recommendedName>
        <fullName evidence="3">Uracil-DNA glycosylase</fullName>
    </recommendedName>
</protein>
<sequence>MNINNELKSIYEAVWDNLLKDLYAFEDANEYTAPLLLKFPDDYFKSENKRIMFFGQETRGWQNKIDNELPSIEKIMNVYQRYFIENNMKYRDQKTKKMISRSSFRSGIVNLRGGLKKRNLSIDLIWNNINKIGRHGEKVGVNSRVREIEFEKFNVIPQEIELLKPNFLIFFTGPYRDKEILNKFPNLTIEKHLKFSSKELVLVKNAEGEIVGLRTYHPNYLKGFYSMLEPHCLDIITEVLK</sequence>
<evidence type="ECO:0000313" key="1">
    <source>
        <dbReference type="EMBL" id="CAB1221344.1"/>
    </source>
</evidence>
<dbReference type="Proteomes" id="UP000489961">
    <property type="component" value="Unassembled WGS sequence"/>
</dbReference>
<reference evidence="1 2" key="1">
    <citation type="submission" date="2020-02" db="EMBL/GenBank/DDBJ databases">
        <authorList>
            <person name="Chaudhuri R."/>
        </authorList>
    </citation>
    <scope>NUCLEOTIDE SEQUENCE [LARGE SCALE GENOMIC DNA]</scope>
    <source>
        <strain evidence="1">SFB21</strain>
    </source>
</reference>
<name>A0A811GGW5_9GAMM</name>
<accession>A0A811GGW5</accession>
<dbReference type="AlphaFoldDB" id="A0A811GGW5"/>
<dbReference type="EMBL" id="CADDTS010000048">
    <property type="protein sequence ID" value="CAB1221344.1"/>
    <property type="molecule type" value="Genomic_DNA"/>
</dbReference>
<evidence type="ECO:0008006" key="3">
    <source>
        <dbReference type="Google" id="ProtNLM"/>
    </source>
</evidence>